<proteinExistence type="predicted"/>
<sequence>MKKHILTSFFCILTLFQSSFGQQAKWYNVPTSPKTLMVGAGPTIFGANLKGGIFLKQHFLVGASIEVHEFLSSRKEAGLFARKYVNSNRLSVFVQVGPSYGSFQEWDFDMDNKTPGPTPLYRRLKLNGMAGAEIRITQLISIEGELGIGRIMNTNWWAPSIRSSVNLRFYK</sequence>
<comment type="caution">
    <text evidence="1">The sequence shown here is derived from an EMBL/GenBank/DDBJ whole genome shotgun (WGS) entry which is preliminary data.</text>
</comment>
<dbReference type="EMBL" id="QNUL01000002">
    <property type="protein sequence ID" value="REA63792.1"/>
    <property type="molecule type" value="Genomic_DNA"/>
</dbReference>
<dbReference type="RefSeq" id="WP_115829543.1">
    <property type="nucleotide sequence ID" value="NZ_QNUL01000002.1"/>
</dbReference>
<reference evidence="1 2" key="1">
    <citation type="submission" date="2018-07" db="EMBL/GenBank/DDBJ databases">
        <title>Dyadobacter roseus sp. nov., isolated from rose rhizosphere soil.</title>
        <authorList>
            <person name="Chen L."/>
        </authorList>
    </citation>
    <scope>NUCLEOTIDE SEQUENCE [LARGE SCALE GENOMIC DNA]</scope>
    <source>
        <strain evidence="1 2">RS19</strain>
    </source>
</reference>
<dbReference type="OrthoDB" id="946816at2"/>
<gene>
    <name evidence="1" type="ORF">DSL64_05045</name>
</gene>
<name>A0A3D8YGI3_9BACT</name>
<evidence type="ECO:0000313" key="2">
    <source>
        <dbReference type="Proteomes" id="UP000256373"/>
    </source>
</evidence>
<accession>A0A3D8YGI3</accession>
<protein>
    <recommendedName>
        <fullName evidence="3">DUF3575 domain-containing protein</fullName>
    </recommendedName>
</protein>
<dbReference type="AlphaFoldDB" id="A0A3D8YGI3"/>
<dbReference type="Proteomes" id="UP000256373">
    <property type="component" value="Unassembled WGS sequence"/>
</dbReference>
<evidence type="ECO:0000313" key="1">
    <source>
        <dbReference type="EMBL" id="REA63792.1"/>
    </source>
</evidence>
<keyword evidence="2" id="KW-1185">Reference proteome</keyword>
<evidence type="ECO:0008006" key="3">
    <source>
        <dbReference type="Google" id="ProtNLM"/>
    </source>
</evidence>
<organism evidence="1 2">
    <name type="scientific">Dyadobacter luteus</name>
    <dbReference type="NCBI Taxonomy" id="2259619"/>
    <lineage>
        <taxon>Bacteria</taxon>
        <taxon>Pseudomonadati</taxon>
        <taxon>Bacteroidota</taxon>
        <taxon>Cytophagia</taxon>
        <taxon>Cytophagales</taxon>
        <taxon>Spirosomataceae</taxon>
        <taxon>Dyadobacter</taxon>
    </lineage>
</organism>